<evidence type="ECO:0000313" key="4">
    <source>
        <dbReference type="Proteomes" id="UP000667802"/>
    </source>
</evidence>
<accession>A0AAP5IBZ2</accession>
<keyword evidence="2" id="KW-1133">Transmembrane helix</keyword>
<organism evidence="3 4">
    <name type="scientific">Aetokthonos hydrillicola Thurmond2011</name>
    <dbReference type="NCBI Taxonomy" id="2712845"/>
    <lineage>
        <taxon>Bacteria</taxon>
        <taxon>Bacillati</taxon>
        <taxon>Cyanobacteriota</taxon>
        <taxon>Cyanophyceae</taxon>
        <taxon>Nostocales</taxon>
        <taxon>Hapalosiphonaceae</taxon>
        <taxon>Aetokthonos</taxon>
    </lineage>
</organism>
<feature type="transmembrane region" description="Helical" evidence="2">
    <location>
        <begin position="54"/>
        <end position="72"/>
    </location>
</feature>
<comment type="caution">
    <text evidence="3">The sequence shown here is derived from an EMBL/GenBank/DDBJ whole genome shotgun (WGS) entry which is preliminary data.</text>
</comment>
<dbReference type="AlphaFoldDB" id="A0AAP5IBZ2"/>
<reference evidence="4" key="1">
    <citation type="journal article" date="2021" name="Science">
        <title>Hunting the eagle killer: A cyanobacterial neurotoxin causes vacuolar myelinopathy.</title>
        <authorList>
            <person name="Breinlinger S."/>
            <person name="Phillips T.J."/>
            <person name="Haram B.N."/>
            <person name="Mares J."/>
            <person name="Martinez Yerena J.A."/>
            <person name="Hrouzek P."/>
            <person name="Sobotka R."/>
            <person name="Henderson W.M."/>
            <person name="Schmieder P."/>
            <person name="Williams S.M."/>
            <person name="Lauderdale J.D."/>
            <person name="Wilde H.D."/>
            <person name="Gerrin W."/>
            <person name="Kust A."/>
            <person name="Washington J.W."/>
            <person name="Wagner C."/>
            <person name="Geier B."/>
            <person name="Liebeke M."/>
            <person name="Enke H."/>
            <person name="Niedermeyer T.H.J."/>
            <person name="Wilde S.B."/>
        </authorList>
    </citation>
    <scope>NUCLEOTIDE SEQUENCE [LARGE SCALE GENOMIC DNA]</scope>
    <source>
        <strain evidence="4">Thurmond2011</strain>
    </source>
</reference>
<keyword evidence="2" id="KW-0472">Membrane</keyword>
<name>A0AAP5IBZ2_9CYAN</name>
<sequence length="124" mass="13676">MAKRSRNAAAKSRTQKDLEQHQDMRVAAISKIWGLTVGIVAVSIPVSIANETGVVIPIAAIGGASLSSVAIWRSDDQKSKNRHLQQRQIELLEQRIANLETIIGSNDLDLERKIQQLKLPDNKT</sequence>
<gene>
    <name evidence="3" type="ORF">G7B40_022335</name>
</gene>
<keyword evidence="4" id="KW-1185">Reference proteome</keyword>
<evidence type="ECO:0000256" key="1">
    <source>
        <dbReference type="SAM" id="MobiDB-lite"/>
    </source>
</evidence>
<dbReference type="RefSeq" id="WP_243902992.1">
    <property type="nucleotide sequence ID" value="NZ_JAALHA020000011.1"/>
</dbReference>
<evidence type="ECO:0000256" key="2">
    <source>
        <dbReference type="SAM" id="Phobius"/>
    </source>
</evidence>
<protein>
    <submittedName>
        <fullName evidence="3">Uncharacterized protein</fullName>
    </submittedName>
</protein>
<feature type="region of interest" description="Disordered" evidence="1">
    <location>
        <begin position="1"/>
        <end position="20"/>
    </location>
</feature>
<dbReference type="EMBL" id="JAALHA020000011">
    <property type="protein sequence ID" value="MDR9897282.1"/>
    <property type="molecule type" value="Genomic_DNA"/>
</dbReference>
<feature type="transmembrane region" description="Helical" evidence="2">
    <location>
        <begin position="26"/>
        <end position="48"/>
    </location>
</feature>
<proteinExistence type="predicted"/>
<evidence type="ECO:0000313" key="3">
    <source>
        <dbReference type="EMBL" id="MDR9897282.1"/>
    </source>
</evidence>
<dbReference type="Proteomes" id="UP000667802">
    <property type="component" value="Unassembled WGS sequence"/>
</dbReference>
<keyword evidence="2" id="KW-0812">Transmembrane</keyword>